<dbReference type="Pfam" id="PF04493">
    <property type="entry name" value="Endonuclease_5"/>
    <property type="match status" value="1"/>
</dbReference>
<dbReference type="GO" id="GO:0016891">
    <property type="term" value="F:RNA endonuclease activity producing 5'-phosphomonoesters, hydrolytic mechanism"/>
    <property type="evidence" value="ECO:0007669"/>
    <property type="project" value="TreeGrafter"/>
</dbReference>
<evidence type="ECO:0000256" key="5">
    <source>
        <dbReference type="ARBA" id="ARBA00022801"/>
    </source>
</evidence>
<reference evidence="6" key="1">
    <citation type="journal article" date="2020" name="mSystems">
        <title>Genome- and Community-Level Interaction Insights into Carbon Utilization and Element Cycling Functions of Hydrothermarchaeota in Hydrothermal Sediment.</title>
        <authorList>
            <person name="Zhou Z."/>
            <person name="Liu Y."/>
            <person name="Xu W."/>
            <person name="Pan J."/>
            <person name="Luo Z.H."/>
            <person name="Li M."/>
        </authorList>
    </citation>
    <scope>NUCLEOTIDE SEQUENCE [LARGE SCALE GENOMIC DNA]</scope>
    <source>
        <strain evidence="6">HyVt-389</strain>
    </source>
</reference>
<sequence length="96" mass="10688">MDKIAKLNYAQAVILQKELCQKVILKPPPNFSPQLIAGADVSYSRKDSKIYAALVVLNLPDLTLLETKTIIGETTFPYIPGLLSFREAPLLIKAFR</sequence>
<feature type="non-terminal residue" evidence="6">
    <location>
        <position position="96"/>
    </location>
</feature>
<evidence type="ECO:0000256" key="4">
    <source>
        <dbReference type="ARBA" id="ARBA00022759"/>
    </source>
</evidence>
<dbReference type="GO" id="GO:0003727">
    <property type="term" value="F:single-stranded RNA binding"/>
    <property type="evidence" value="ECO:0007669"/>
    <property type="project" value="TreeGrafter"/>
</dbReference>
<dbReference type="GO" id="GO:0005737">
    <property type="term" value="C:cytoplasm"/>
    <property type="evidence" value="ECO:0007669"/>
    <property type="project" value="UniProtKB-SubCell"/>
</dbReference>
<gene>
    <name evidence="6" type="ORF">ENI35_04840</name>
</gene>
<keyword evidence="3" id="KW-0540">Nuclease</keyword>
<evidence type="ECO:0000256" key="2">
    <source>
        <dbReference type="ARBA" id="ARBA00022490"/>
    </source>
</evidence>
<dbReference type="EMBL" id="DRIH01000165">
    <property type="protein sequence ID" value="HEC68119.1"/>
    <property type="molecule type" value="Genomic_DNA"/>
</dbReference>
<proteinExistence type="predicted"/>
<evidence type="ECO:0000256" key="3">
    <source>
        <dbReference type="ARBA" id="ARBA00022722"/>
    </source>
</evidence>
<dbReference type="InterPro" id="IPR007581">
    <property type="entry name" value="Endonuclease-V"/>
</dbReference>
<dbReference type="GO" id="GO:0006281">
    <property type="term" value="P:DNA repair"/>
    <property type="evidence" value="ECO:0007669"/>
    <property type="project" value="InterPro"/>
</dbReference>
<evidence type="ECO:0000256" key="1">
    <source>
        <dbReference type="ARBA" id="ARBA00004496"/>
    </source>
</evidence>
<dbReference type="GO" id="GO:0043737">
    <property type="term" value="F:deoxyribonuclease V activity"/>
    <property type="evidence" value="ECO:0007669"/>
    <property type="project" value="TreeGrafter"/>
</dbReference>
<dbReference type="Proteomes" id="UP000885738">
    <property type="component" value="Unassembled WGS sequence"/>
</dbReference>
<dbReference type="PANTHER" id="PTHR28511:SF1">
    <property type="entry name" value="ENDONUCLEASE V"/>
    <property type="match status" value="1"/>
</dbReference>
<keyword evidence="5" id="KW-0378">Hydrolase</keyword>
<comment type="caution">
    <text evidence="6">The sequence shown here is derived from an EMBL/GenBank/DDBJ whole genome shotgun (WGS) entry which is preliminary data.</text>
</comment>
<name>A0A7C1VXQ2_DESA2</name>
<keyword evidence="2" id="KW-0963">Cytoplasm</keyword>
<evidence type="ECO:0000313" key="6">
    <source>
        <dbReference type="EMBL" id="HEC68119.1"/>
    </source>
</evidence>
<protein>
    <submittedName>
        <fullName evidence="6">Endonuclease V</fullName>
    </submittedName>
</protein>
<keyword evidence="4 6" id="KW-0255">Endonuclease</keyword>
<dbReference type="Gene3D" id="3.30.2170.10">
    <property type="entry name" value="archaeoglobus fulgidus dsm 4304 superfamily"/>
    <property type="match status" value="1"/>
</dbReference>
<dbReference type="AlphaFoldDB" id="A0A7C1VXQ2"/>
<accession>A0A7C1VXQ2</accession>
<dbReference type="PANTHER" id="PTHR28511">
    <property type="entry name" value="ENDONUCLEASE V"/>
    <property type="match status" value="1"/>
</dbReference>
<organism evidence="6">
    <name type="scientific">Desulfofervidus auxilii</name>
    <dbReference type="NCBI Taxonomy" id="1621989"/>
    <lineage>
        <taxon>Bacteria</taxon>
        <taxon>Pseudomonadati</taxon>
        <taxon>Thermodesulfobacteriota</taxon>
        <taxon>Candidatus Desulfofervidia</taxon>
        <taxon>Candidatus Desulfofervidales</taxon>
        <taxon>Candidatus Desulfofervidaceae</taxon>
        <taxon>Candidatus Desulfofervidus</taxon>
    </lineage>
</organism>
<comment type="subcellular location">
    <subcellularLocation>
        <location evidence="1">Cytoplasm</location>
    </subcellularLocation>
</comment>